<evidence type="ECO:0000313" key="5">
    <source>
        <dbReference type="Proteomes" id="UP000611500"/>
    </source>
</evidence>
<evidence type="ECO:0000256" key="1">
    <source>
        <dbReference type="ARBA" id="ARBA00010529"/>
    </source>
</evidence>
<comment type="caution">
    <text evidence="4">The sequence shown here is derived from an EMBL/GenBank/DDBJ whole genome shotgun (WGS) entry which is preliminary data.</text>
</comment>
<dbReference type="Pfam" id="PF00216">
    <property type="entry name" value="Bac_DNA_binding"/>
    <property type="match status" value="1"/>
</dbReference>
<evidence type="ECO:0000256" key="2">
    <source>
        <dbReference type="ARBA" id="ARBA00023125"/>
    </source>
</evidence>
<dbReference type="Proteomes" id="UP000611500">
    <property type="component" value="Unassembled WGS sequence"/>
</dbReference>
<protein>
    <recommendedName>
        <fullName evidence="6">DNA-binding protein</fullName>
    </recommendedName>
</protein>
<dbReference type="GO" id="GO:0003677">
    <property type="term" value="F:DNA binding"/>
    <property type="evidence" value="ECO:0007669"/>
    <property type="project" value="UniProtKB-KW"/>
</dbReference>
<accession>A0A8J3H4U6</accession>
<dbReference type="Gene3D" id="4.10.520.10">
    <property type="entry name" value="IHF-like DNA-binding proteins"/>
    <property type="match status" value="1"/>
</dbReference>
<dbReference type="AlphaFoldDB" id="A0A8J3H4U6"/>
<dbReference type="InterPro" id="IPR000119">
    <property type="entry name" value="Hist_DNA-bd"/>
</dbReference>
<reference evidence="4" key="1">
    <citation type="journal article" date="2014" name="Int. J. Syst. Evol. Microbiol.">
        <title>Complete genome sequence of Corynebacterium casei LMG S-19264T (=DSM 44701T), isolated from a smear-ripened cheese.</title>
        <authorList>
            <consortium name="US DOE Joint Genome Institute (JGI-PGF)"/>
            <person name="Walter F."/>
            <person name="Albersmeier A."/>
            <person name="Kalinowski J."/>
            <person name="Ruckert C."/>
        </authorList>
    </citation>
    <scope>NUCLEOTIDE SEQUENCE</scope>
    <source>
        <strain evidence="4">CGMCC 1.7081</strain>
    </source>
</reference>
<dbReference type="EMBL" id="BNAP01000004">
    <property type="protein sequence ID" value="GHG87044.1"/>
    <property type="molecule type" value="Genomic_DNA"/>
</dbReference>
<evidence type="ECO:0000256" key="3">
    <source>
        <dbReference type="SAM" id="MobiDB-lite"/>
    </source>
</evidence>
<reference evidence="4" key="2">
    <citation type="submission" date="2020-09" db="EMBL/GenBank/DDBJ databases">
        <authorList>
            <person name="Sun Q."/>
            <person name="Zhou Y."/>
        </authorList>
    </citation>
    <scope>NUCLEOTIDE SEQUENCE</scope>
    <source>
        <strain evidence="4">CGMCC 1.7081</strain>
    </source>
</reference>
<sequence>MDKSGKKAKRKKGAALPQDRSEEALISAEEAPGQVLVDIAEAPDADADTASDLSKKELIARVLARTDVKKRDAKPVIEAVLAVLGETLAEGRGANLAPLGKLSVNRTVERGDRRVMITKLRQKVTAAAPMDLDDSDGAPD</sequence>
<keyword evidence="2" id="KW-0238">DNA-binding</keyword>
<keyword evidence="5" id="KW-1185">Reference proteome</keyword>
<dbReference type="GO" id="GO:0030527">
    <property type="term" value="F:structural constituent of chromatin"/>
    <property type="evidence" value="ECO:0007669"/>
    <property type="project" value="InterPro"/>
</dbReference>
<dbReference type="RefSeq" id="WP_084437017.1">
    <property type="nucleotide sequence ID" value="NZ_BNAP01000004.1"/>
</dbReference>
<dbReference type="SUPFAM" id="SSF47729">
    <property type="entry name" value="IHF-like DNA-binding proteins"/>
    <property type="match status" value="1"/>
</dbReference>
<evidence type="ECO:0008006" key="6">
    <source>
        <dbReference type="Google" id="ProtNLM"/>
    </source>
</evidence>
<feature type="compositionally biased region" description="Basic residues" evidence="3">
    <location>
        <begin position="1"/>
        <end position="13"/>
    </location>
</feature>
<comment type="similarity">
    <text evidence="1">Belongs to the bacterial histone-like protein family.</text>
</comment>
<gene>
    <name evidence="4" type="ORF">GCM10010961_15130</name>
</gene>
<dbReference type="InterPro" id="IPR010992">
    <property type="entry name" value="IHF-like_DNA-bd_dom_sf"/>
</dbReference>
<organism evidence="4 5">
    <name type="scientific">Pseudodonghicola xiamenensis</name>
    <dbReference type="NCBI Taxonomy" id="337702"/>
    <lineage>
        <taxon>Bacteria</taxon>
        <taxon>Pseudomonadati</taxon>
        <taxon>Pseudomonadota</taxon>
        <taxon>Alphaproteobacteria</taxon>
        <taxon>Rhodobacterales</taxon>
        <taxon>Paracoccaceae</taxon>
        <taxon>Pseudodonghicola</taxon>
    </lineage>
</organism>
<name>A0A8J3H4U6_9RHOB</name>
<feature type="region of interest" description="Disordered" evidence="3">
    <location>
        <begin position="1"/>
        <end position="25"/>
    </location>
</feature>
<evidence type="ECO:0000313" key="4">
    <source>
        <dbReference type="EMBL" id="GHG87044.1"/>
    </source>
</evidence>
<proteinExistence type="inferred from homology"/>